<dbReference type="GO" id="GO:0050660">
    <property type="term" value="F:flavin adenine dinucleotide binding"/>
    <property type="evidence" value="ECO:0007669"/>
    <property type="project" value="InterPro"/>
</dbReference>
<dbReference type="Gene3D" id="3.50.50.60">
    <property type="entry name" value="FAD/NAD(P)-binding domain"/>
    <property type="match status" value="2"/>
</dbReference>
<feature type="domain" description="Glucose-methanol-choline oxidoreductase N-terminal" evidence="5">
    <location>
        <begin position="79"/>
        <end position="297"/>
    </location>
</feature>
<proteinExistence type="inferred from homology"/>
<dbReference type="InterPro" id="IPR007867">
    <property type="entry name" value="GMC_OxRtase_C"/>
</dbReference>
<dbReference type="SUPFAM" id="SSF51905">
    <property type="entry name" value="FAD/NAD(P)-binding domain"/>
    <property type="match status" value="1"/>
</dbReference>
<organism evidence="7 8">
    <name type="scientific">Burkholderia lata (strain ATCC 17760 / DSM 23089 / LMG 22485 / NCIMB 9086 / R18194 / 383)</name>
    <dbReference type="NCBI Taxonomy" id="482957"/>
    <lineage>
        <taxon>Bacteria</taxon>
        <taxon>Pseudomonadati</taxon>
        <taxon>Pseudomonadota</taxon>
        <taxon>Betaproteobacteria</taxon>
        <taxon>Burkholderiales</taxon>
        <taxon>Burkholderiaceae</taxon>
        <taxon>Burkholderia</taxon>
        <taxon>Burkholderia cepacia complex</taxon>
    </lineage>
</organism>
<evidence type="ECO:0000256" key="3">
    <source>
        <dbReference type="ARBA" id="ARBA00022827"/>
    </source>
</evidence>
<dbReference type="AlphaFoldDB" id="A0A6P2IA31"/>
<dbReference type="Proteomes" id="UP000494170">
    <property type="component" value="Unassembled WGS sequence"/>
</dbReference>
<evidence type="ECO:0000313" key="7">
    <source>
        <dbReference type="EMBL" id="VWB25457.1"/>
    </source>
</evidence>
<keyword evidence="4" id="KW-0560">Oxidoreductase</keyword>
<accession>A0A6P2IA31</accession>
<dbReference type="Pfam" id="PF05199">
    <property type="entry name" value="GMC_oxred_C"/>
    <property type="match status" value="1"/>
</dbReference>
<evidence type="ECO:0000259" key="5">
    <source>
        <dbReference type="Pfam" id="PF00732"/>
    </source>
</evidence>
<evidence type="ECO:0000256" key="1">
    <source>
        <dbReference type="ARBA" id="ARBA00010790"/>
    </source>
</evidence>
<dbReference type="PANTHER" id="PTHR46056:SF12">
    <property type="entry name" value="LONG-CHAIN-ALCOHOL OXIDASE"/>
    <property type="match status" value="1"/>
</dbReference>
<dbReference type="RefSeq" id="WP_174938051.1">
    <property type="nucleotide sequence ID" value="NZ_CABVPY010000005.1"/>
</dbReference>
<dbReference type="PANTHER" id="PTHR46056">
    <property type="entry name" value="LONG-CHAIN-ALCOHOL OXIDASE"/>
    <property type="match status" value="1"/>
</dbReference>
<feature type="domain" description="Glucose-methanol-choline oxidoreductase C-terminal" evidence="6">
    <location>
        <begin position="387"/>
        <end position="517"/>
    </location>
</feature>
<comment type="similarity">
    <text evidence="1">Belongs to the GMC oxidoreductase family.</text>
</comment>
<gene>
    <name evidence="7" type="ORF">BLA6863_01048</name>
</gene>
<protein>
    <submittedName>
        <fullName evidence="7">Glucose-methanol-choline oxidoreductase</fullName>
    </submittedName>
</protein>
<evidence type="ECO:0000256" key="2">
    <source>
        <dbReference type="ARBA" id="ARBA00022630"/>
    </source>
</evidence>
<evidence type="ECO:0000313" key="8">
    <source>
        <dbReference type="Proteomes" id="UP000494170"/>
    </source>
</evidence>
<keyword evidence="2" id="KW-0285">Flavoprotein</keyword>
<dbReference type="InterPro" id="IPR000172">
    <property type="entry name" value="GMC_OxRdtase_N"/>
</dbReference>
<evidence type="ECO:0000259" key="6">
    <source>
        <dbReference type="Pfam" id="PF05199"/>
    </source>
</evidence>
<evidence type="ECO:0000256" key="4">
    <source>
        <dbReference type="ARBA" id="ARBA00023002"/>
    </source>
</evidence>
<dbReference type="EMBL" id="CABVPY010000005">
    <property type="protein sequence ID" value="VWB25457.1"/>
    <property type="molecule type" value="Genomic_DNA"/>
</dbReference>
<keyword evidence="3" id="KW-0274">FAD</keyword>
<dbReference type="Pfam" id="PF00732">
    <property type="entry name" value="GMC_oxred_N"/>
    <property type="match status" value="1"/>
</dbReference>
<reference evidence="7 8" key="1">
    <citation type="submission" date="2019-09" db="EMBL/GenBank/DDBJ databases">
        <authorList>
            <person name="Depoorter E."/>
        </authorList>
    </citation>
    <scope>NUCLEOTIDE SEQUENCE [LARGE SCALE GENOMIC DNA]</scope>
    <source>
        <strain evidence="7">LMG 6863</strain>
    </source>
</reference>
<dbReference type="GO" id="GO:0016614">
    <property type="term" value="F:oxidoreductase activity, acting on CH-OH group of donors"/>
    <property type="evidence" value="ECO:0007669"/>
    <property type="project" value="InterPro"/>
</dbReference>
<sequence length="541" mass="58274">MAIDDIYTHGMAGGWRVDDASAFREHRTFEADVAIVGTGAGGGTAAEILSAAGLNVLMLEEGALRTSASFKDMQELRAYRELYQEGGARASSDGAIAILQGRTVGGSTVVNFTSSFRTPPQTLAHWAAEYGIKGAGEAEMAPWFAAMEARLGVARWAAEPNANNAALRRACERLGWEWHVIPRNVRGCWNSGYCGLGCPVNAKQSMLVTTVPAALKNGARLIHHVRVERVTFDNGRITGLVGRALDAQCIEPTGITVEVRAKHYILAGGALNTPALLLRSNAPDPHARIGKRTTIHPITLSMARMPDKVDGYYGAPQSIASDEFQWKHEDPSRSSYKIEVAPVFPALASGMMRFQERALTQDMAELPYMQCMGVMLRDGFHDESQGGVVRISDDGFPVLDYDVTDYQWRGIRHAMLSLTDAQFAAGAERVMPVHMDSTWYPSARSARQAIAGLSMKKFRTPLFTAHLMGGCAMGEDPKRAVVDSEGRFHGVGNLSAFDGSVFPTSIGNNPQLSIYAMTAKNATALAKSLGGKPVEPGAGAN</sequence>
<dbReference type="InterPro" id="IPR036188">
    <property type="entry name" value="FAD/NAD-bd_sf"/>
</dbReference>
<name>A0A6P2IA31_BURL3</name>